<dbReference type="PROSITE" id="PS00021">
    <property type="entry name" value="KRINGLE_1"/>
    <property type="match status" value="1"/>
</dbReference>
<sequence>PRRGGNWAHLMVDNQFPCDGYVTAWEYQRSTPDTKVYFGVWRYAGGSMDVLVGKTLIPPNTPGFHIVAIDPPIPVKIGDYIGIHYAKNDTKPAVPNSRGLDGVVEYSELFRTLNAPLYDEDFTEGVPIDFAAYSIIRSTHAVRAHFTGTGTRPPIPPSTISPVTPGRDECKYSNLGKEYMGKLARTRTGKLCQRWDSQTPNKHDRNDPSLFPDRTLKHANNYCRNPDNKEDGPWCYTMEPGTRWEYCDIQWCDCKITTLGKEYNGERTSTASSKSCQRWDSQWPHSHPPYSPTDFPERNLTAVANKCRNPDGRPNGPWCYTTDPATILEYCDVKLCECKQDKRGHSYQGMISETSGGLTCQRWDSQFPHKHGQNKASNFPDNTVLDANNYCRNPT</sequence>
<dbReference type="InterPro" id="IPR038178">
    <property type="entry name" value="Kringle_sf"/>
</dbReference>
<comment type="caution">
    <text evidence="1">Lacks conserved residue(s) required for the propagation of feature annotation.</text>
</comment>
<dbReference type="OrthoDB" id="272018at2759"/>
<keyword evidence="3" id="KW-1185">Reference proteome</keyword>
<evidence type="ECO:0000256" key="1">
    <source>
        <dbReference type="PROSITE-ProRule" id="PRU00121"/>
    </source>
</evidence>
<evidence type="ECO:0000313" key="3">
    <source>
        <dbReference type="Proteomes" id="UP000749559"/>
    </source>
</evidence>
<keyword evidence="1" id="KW-0420">Kringle</keyword>
<protein>
    <submittedName>
        <fullName evidence="2">Uncharacterized protein</fullName>
    </submittedName>
</protein>
<proteinExistence type="predicted"/>
<dbReference type="InterPro" id="IPR000001">
    <property type="entry name" value="Kringle"/>
</dbReference>
<feature type="non-terminal residue" evidence="2">
    <location>
        <position position="395"/>
    </location>
</feature>
<dbReference type="AlphaFoldDB" id="A0A8J1XVM7"/>
<feature type="non-terminal residue" evidence="2">
    <location>
        <position position="1"/>
    </location>
</feature>
<dbReference type="PROSITE" id="PS50070">
    <property type="entry name" value="KRINGLE_2"/>
    <property type="match status" value="3"/>
</dbReference>
<accession>A0A8J1XVM7</accession>
<dbReference type="PRINTS" id="PR00018">
    <property type="entry name" value="KRINGLE"/>
</dbReference>
<gene>
    <name evidence="2" type="ORF">OFUS_LOCUS12778</name>
</gene>
<dbReference type="SUPFAM" id="SSF57440">
    <property type="entry name" value="Kringle-like"/>
    <property type="match status" value="3"/>
</dbReference>
<reference evidence="2" key="1">
    <citation type="submission" date="2022-03" db="EMBL/GenBank/DDBJ databases">
        <authorList>
            <person name="Martin C."/>
        </authorList>
    </citation>
    <scope>NUCLEOTIDE SEQUENCE</scope>
</reference>
<dbReference type="InterPro" id="IPR050759">
    <property type="entry name" value="Serine_protease_kringle"/>
</dbReference>
<comment type="caution">
    <text evidence="2">The sequence shown here is derived from an EMBL/GenBank/DDBJ whole genome shotgun (WGS) entry which is preliminary data.</text>
</comment>
<organism evidence="2 3">
    <name type="scientific">Owenia fusiformis</name>
    <name type="common">Polychaete worm</name>
    <dbReference type="NCBI Taxonomy" id="6347"/>
    <lineage>
        <taxon>Eukaryota</taxon>
        <taxon>Metazoa</taxon>
        <taxon>Spiralia</taxon>
        <taxon>Lophotrochozoa</taxon>
        <taxon>Annelida</taxon>
        <taxon>Polychaeta</taxon>
        <taxon>Sedentaria</taxon>
        <taxon>Canalipalpata</taxon>
        <taxon>Sabellida</taxon>
        <taxon>Oweniida</taxon>
        <taxon>Oweniidae</taxon>
        <taxon>Owenia</taxon>
    </lineage>
</organism>
<dbReference type="CDD" id="cd00108">
    <property type="entry name" value="KR"/>
    <property type="match status" value="2"/>
</dbReference>
<dbReference type="Pfam" id="PF00051">
    <property type="entry name" value="Kringle"/>
    <property type="match status" value="3"/>
</dbReference>
<dbReference type="InterPro" id="IPR018056">
    <property type="entry name" value="Kringle_CS"/>
</dbReference>
<dbReference type="GO" id="GO:0004175">
    <property type="term" value="F:endopeptidase activity"/>
    <property type="evidence" value="ECO:0007669"/>
    <property type="project" value="TreeGrafter"/>
</dbReference>
<dbReference type="Gene3D" id="2.40.20.10">
    <property type="entry name" value="Plasminogen Kringle 4"/>
    <property type="match status" value="3"/>
</dbReference>
<dbReference type="PANTHER" id="PTHR24261">
    <property type="entry name" value="PLASMINOGEN-RELATED"/>
    <property type="match status" value="1"/>
</dbReference>
<name>A0A8J1XVM7_OWEFU</name>
<dbReference type="GO" id="GO:0005102">
    <property type="term" value="F:signaling receptor binding"/>
    <property type="evidence" value="ECO:0007669"/>
    <property type="project" value="TreeGrafter"/>
</dbReference>
<dbReference type="PANTHER" id="PTHR24261:SF16">
    <property type="entry name" value="PHOSPHOINOSITIDE-3-KINASE-INTERACTING PROTEIN 1"/>
    <property type="match status" value="1"/>
</dbReference>
<dbReference type="SMART" id="SM00130">
    <property type="entry name" value="KR"/>
    <property type="match status" value="3"/>
</dbReference>
<dbReference type="Proteomes" id="UP000749559">
    <property type="component" value="Unassembled WGS sequence"/>
</dbReference>
<dbReference type="InterPro" id="IPR013806">
    <property type="entry name" value="Kringle-like"/>
</dbReference>
<dbReference type="GO" id="GO:0005615">
    <property type="term" value="C:extracellular space"/>
    <property type="evidence" value="ECO:0007669"/>
    <property type="project" value="TreeGrafter"/>
</dbReference>
<evidence type="ECO:0000313" key="2">
    <source>
        <dbReference type="EMBL" id="CAH1786991.1"/>
    </source>
</evidence>
<dbReference type="EMBL" id="CAIIXF020000006">
    <property type="protein sequence ID" value="CAH1786991.1"/>
    <property type="molecule type" value="Genomic_DNA"/>
</dbReference>